<gene>
    <name evidence="1" type="ORF">F511_45877</name>
</gene>
<dbReference type="EMBL" id="KV070866">
    <property type="protein sequence ID" value="KZV06641.1"/>
    <property type="molecule type" value="Genomic_DNA"/>
</dbReference>
<name>A0A2Z7A2C1_9LAMI</name>
<reference evidence="1 2" key="1">
    <citation type="journal article" date="2015" name="Proc. Natl. Acad. Sci. U.S.A.">
        <title>The resurrection genome of Boea hygrometrica: A blueprint for survival of dehydration.</title>
        <authorList>
            <person name="Xiao L."/>
            <person name="Yang G."/>
            <person name="Zhang L."/>
            <person name="Yang X."/>
            <person name="Zhao S."/>
            <person name="Ji Z."/>
            <person name="Zhou Q."/>
            <person name="Hu M."/>
            <person name="Wang Y."/>
            <person name="Chen M."/>
            <person name="Xu Y."/>
            <person name="Jin H."/>
            <person name="Xiao X."/>
            <person name="Hu G."/>
            <person name="Bao F."/>
            <person name="Hu Y."/>
            <person name="Wan P."/>
            <person name="Li L."/>
            <person name="Deng X."/>
            <person name="Kuang T."/>
            <person name="Xiang C."/>
            <person name="Zhu J.K."/>
            <person name="Oliver M.J."/>
            <person name="He Y."/>
        </authorList>
    </citation>
    <scope>NUCLEOTIDE SEQUENCE [LARGE SCALE GENOMIC DNA]</scope>
    <source>
        <strain evidence="2">cv. XS01</strain>
    </source>
</reference>
<sequence>MRRRHYAQQRARGRSQASAQGCALANHRAQLLRTVVRAGCCLRATGCAMGGRAARERRRAWHGQRAAVCRTLSWRRQPPPGDPRGDTTAVLSSRFCFGPVPGSP</sequence>
<protein>
    <submittedName>
        <fullName evidence="1">Uncharacterized protein</fullName>
    </submittedName>
</protein>
<keyword evidence="2" id="KW-1185">Reference proteome</keyword>
<evidence type="ECO:0000313" key="2">
    <source>
        <dbReference type="Proteomes" id="UP000250235"/>
    </source>
</evidence>
<dbReference type="Proteomes" id="UP000250235">
    <property type="component" value="Unassembled WGS sequence"/>
</dbReference>
<organism evidence="1 2">
    <name type="scientific">Dorcoceras hygrometricum</name>
    <dbReference type="NCBI Taxonomy" id="472368"/>
    <lineage>
        <taxon>Eukaryota</taxon>
        <taxon>Viridiplantae</taxon>
        <taxon>Streptophyta</taxon>
        <taxon>Embryophyta</taxon>
        <taxon>Tracheophyta</taxon>
        <taxon>Spermatophyta</taxon>
        <taxon>Magnoliopsida</taxon>
        <taxon>eudicotyledons</taxon>
        <taxon>Gunneridae</taxon>
        <taxon>Pentapetalae</taxon>
        <taxon>asterids</taxon>
        <taxon>lamiids</taxon>
        <taxon>Lamiales</taxon>
        <taxon>Gesneriaceae</taxon>
        <taxon>Didymocarpoideae</taxon>
        <taxon>Trichosporeae</taxon>
        <taxon>Loxocarpinae</taxon>
        <taxon>Dorcoceras</taxon>
    </lineage>
</organism>
<accession>A0A2Z7A2C1</accession>
<dbReference type="AlphaFoldDB" id="A0A2Z7A2C1"/>
<proteinExistence type="predicted"/>
<evidence type="ECO:0000313" key="1">
    <source>
        <dbReference type="EMBL" id="KZV06641.1"/>
    </source>
</evidence>